<dbReference type="EMBL" id="CABWLC010000021">
    <property type="protein sequence ID" value="VXA89138.1"/>
    <property type="molecule type" value="Genomic_DNA"/>
</dbReference>
<gene>
    <name evidence="1" type="ORF">AERO8C_80056</name>
</gene>
<reference evidence="1 2" key="1">
    <citation type="submission" date="2019-10" db="EMBL/GenBank/DDBJ databases">
        <authorList>
            <person name="Karimi E."/>
        </authorList>
    </citation>
    <scope>NUCLEOTIDE SEQUENCE [LARGE SCALE GENOMIC DNA]</scope>
    <source>
        <strain evidence="1">Aeromonas sp. 8C</strain>
    </source>
</reference>
<proteinExistence type="predicted"/>
<name>A0A653LE88_AERVE</name>
<evidence type="ECO:0000313" key="2">
    <source>
        <dbReference type="Proteomes" id="UP000439123"/>
    </source>
</evidence>
<evidence type="ECO:0000313" key="1">
    <source>
        <dbReference type="EMBL" id="VXA89138.1"/>
    </source>
</evidence>
<organism evidence="1 2">
    <name type="scientific">Aeromonas veronii</name>
    <dbReference type="NCBI Taxonomy" id="654"/>
    <lineage>
        <taxon>Bacteria</taxon>
        <taxon>Pseudomonadati</taxon>
        <taxon>Pseudomonadota</taxon>
        <taxon>Gammaproteobacteria</taxon>
        <taxon>Aeromonadales</taxon>
        <taxon>Aeromonadaceae</taxon>
        <taxon>Aeromonas</taxon>
    </lineage>
</organism>
<accession>A0A653LE88</accession>
<protein>
    <submittedName>
        <fullName evidence="1">Uncharacterized protein</fullName>
    </submittedName>
</protein>
<sequence>MLDEQINDSFDAHQIHFDLYKFFYKHFKNNNLNQQLNIRRYHEINKVHIKDIYCNIVRL</sequence>
<dbReference type="AlphaFoldDB" id="A0A653LE88"/>
<dbReference type="Proteomes" id="UP000439123">
    <property type="component" value="Unassembled WGS sequence"/>
</dbReference>